<dbReference type="PANTHER" id="PTHR24320:SF283">
    <property type="entry name" value="RETINOL DEHYDROGENASE 11"/>
    <property type="match status" value="1"/>
</dbReference>
<dbReference type="GeneID" id="70242018"/>
<name>A0AAD4KJA4_9EURO</name>
<comment type="similarity">
    <text evidence="1">Belongs to the short-chain dehydrogenases/reductases (SDR) family.</text>
</comment>
<keyword evidence="5" id="KW-1185">Reference proteome</keyword>
<comment type="caution">
    <text evidence="4">The sequence shown here is derived from an EMBL/GenBank/DDBJ whole genome shotgun (WGS) entry which is preliminary data.</text>
</comment>
<evidence type="ECO:0000256" key="2">
    <source>
        <dbReference type="ARBA" id="ARBA00022857"/>
    </source>
</evidence>
<dbReference type="PRINTS" id="PR00081">
    <property type="entry name" value="GDHRDH"/>
</dbReference>
<proteinExistence type="inferred from homology"/>
<dbReference type="GO" id="GO:0016491">
    <property type="term" value="F:oxidoreductase activity"/>
    <property type="evidence" value="ECO:0007669"/>
    <property type="project" value="UniProtKB-KW"/>
</dbReference>
<dbReference type="InterPro" id="IPR002347">
    <property type="entry name" value="SDR_fam"/>
</dbReference>
<dbReference type="Proteomes" id="UP001201262">
    <property type="component" value="Unassembled WGS sequence"/>
</dbReference>
<dbReference type="InterPro" id="IPR036291">
    <property type="entry name" value="NAD(P)-bd_dom_sf"/>
</dbReference>
<dbReference type="Pfam" id="PF00106">
    <property type="entry name" value="adh_short"/>
    <property type="match status" value="1"/>
</dbReference>
<sequence>MTSTTVADFGPKTEASTVARTFSSSIKDRTILITGINKLGVGYATALALASQSPRSVILAGRSPAKLEECLDDIRAKYPDVTFRSLVLDLSSQNSVRKAATEVLGWKDIPAIDIVINNAGIMNIPERTLNEDGIELHFATNHVGHFLFTNLIMPNIIASARNGQTGATRIINVSSMATTVSPIRTSDINWDKPTSQLPEKEKPALGLMKMAGLDVDEEMSYIPMGAYGQSKTANVLYSVELNKRLYEKHGILSLALHPGEVQTELHRTTDPAFLERTAEFRKKISAEWKTLEEGASTTLVAALDPNLGNPSSDGYGQFLSDCQIANMAPPYALDRAEADKLWEISEGMVREKFCW</sequence>
<dbReference type="EMBL" id="JAJTJA010000010">
    <property type="protein sequence ID" value="KAH8692795.1"/>
    <property type="molecule type" value="Genomic_DNA"/>
</dbReference>
<dbReference type="SUPFAM" id="SSF51735">
    <property type="entry name" value="NAD(P)-binding Rossmann-fold domains"/>
    <property type="match status" value="1"/>
</dbReference>
<evidence type="ECO:0000256" key="3">
    <source>
        <dbReference type="ARBA" id="ARBA00023002"/>
    </source>
</evidence>
<evidence type="ECO:0000313" key="5">
    <source>
        <dbReference type="Proteomes" id="UP001201262"/>
    </source>
</evidence>
<dbReference type="PANTHER" id="PTHR24320">
    <property type="entry name" value="RETINOL DEHYDROGENASE"/>
    <property type="match status" value="1"/>
</dbReference>
<keyword evidence="3" id="KW-0560">Oxidoreductase</keyword>
<keyword evidence="2" id="KW-0521">NADP</keyword>
<gene>
    <name evidence="4" type="ORF">BGW36DRAFT_301920</name>
</gene>
<dbReference type="Gene3D" id="3.40.50.720">
    <property type="entry name" value="NAD(P)-binding Rossmann-like Domain"/>
    <property type="match status" value="1"/>
</dbReference>
<evidence type="ECO:0000313" key="4">
    <source>
        <dbReference type="EMBL" id="KAH8692795.1"/>
    </source>
</evidence>
<evidence type="ECO:0000256" key="1">
    <source>
        <dbReference type="ARBA" id="ARBA00006484"/>
    </source>
</evidence>
<dbReference type="RefSeq" id="XP_046068668.1">
    <property type="nucleotide sequence ID" value="XM_046211731.1"/>
</dbReference>
<organism evidence="4 5">
    <name type="scientific">Talaromyces proteolyticus</name>
    <dbReference type="NCBI Taxonomy" id="1131652"/>
    <lineage>
        <taxon>Eukaryota</taxon>
        <taxon>Fungi</taxon>
        <taxon>Dikarya</taxon>
        <taxon>Ascomycota</taxon>
        <taxon>Pezizomycotina</taxon>
        <taxon>Eurotiomycetes</taxon>
        <taxon>Eurotiomycetidae</taxon>
        <taxon>Eurotiales</taxon>
        <taxon>Trichocomaceae</taxon>
        <taxon>Talaromyces</taxon>
        <taxon>Talaromyces sect. Bacilispori</taxon>
    </lineage>
</organism>
<accession>A0AAD4KJA4</accession>
<evidence type="ECO:0008006" key="6">
    <source>
        <dbReference type="Google" id="ProtNLM"/>
    </source>
</evidence>
<reference evidence="4" key="1">
    <citation type="submission" date="2021-12" db="EMBL/GenBank/DDBJ databases">
        <title>Convergent genome expansion in fungi linked to evolution of root-endophyte symbiosis.</title>
        <authorList>
            <consortium name="DOE Joint Genome Institute"/>
            <person name="Ke Y.-H."/>
            <person name="Bonito G."/>
            <person name="Liao H.-L."/>
            <person name="Looney B."/>
            <person name="Rojas-Flechas A."/>
            <person name="Nash J."/>
            <person name="Hameed K."/>
            <person name="Schadt C."/>
            <person name="Martin F."/>
            <person name="Crous P.W."/>
            <person name="Miettinen O."/>
            <person name="Magnuson J.K."/>
            <person name="Labbe J."/>
            <person name="Jacobson D."/>
            <person name="Doktycz M.J."/>
            <person name="Veneault-Fourrey C."/>
            <person name="Kuo A."/>
            <person name="Mondo S."/>
            <person name="Calhoun S."/>
            <person name="Riley R."/>
            <person name="Ohm R."/>
            <person name="LaButti K."/>
            <person name="Andreopoulos B."/>
            <person name="Pangilinan J."/>
            <person name="Nolan M."/>
            <person name="Tritt A."/>
            <person name="Clum A."/>
            <person name="Lipzen A."/>
            <person name="Daum C."/>
            <person name="Barry K."/>
            <person name="Grigoriev I.V."/>
            <person name="Vilgalys R."/>
        </authorList>
    </citation>
    <scope>NUCLEOTIDE SEQUENCE</scope>
    <source>
        <strain evidence="4">PMI_201</strain>
    </source>
</reference>
<protein>
    <recommendedName>
        <fullName evidence="6">NAD(P)-binding protein</fullName>
    </recommendedName>
</protein>
<dbReference type="AlphaFoldDB" id="A0AAD4KJA4"/>